<dbReference type="Proteomes" id="UP001152872">
    <property type="component" value="Unassembled WGS sequence"/>
</dbReference>
<keyword evidence="2" id="KW-1185">Reference proteome</keyword>
<proteinExistence type="predicted"/>
<protein>
    <submittedName>
        <fullName evidence="1">IS1 family transposase</fullName>
    </submittedName>
</protein>
<comment type="caution">
    <text evidence="1">The sequence shown here is derived from an EMBL/GenBank/DDBJ whole genome shotgun (WGS) entry which is preliminary data.</text>
</comment>
<dbReference type="EMBL" id="VBTY01000049">
    <property type="protein sequence ID" value="MDG3494490.1"/>
    <property type="molecule type" value="Genomic_DNA"/>
</dbReference>
<reference evidence="1" key="1">
    <citation type="submission" date="2019-05" db="EMBL/GenBank/DDBJ databases">
        <title>Whole genome sequencing of Pseudanabaena catenata USMAC16.</title>
        <authorList>
            <person name="Khan Z."/>
            <person name="Omar W.M."/>
            <person name="Convey P."/>
            <person name="Merican F."/>
            <person name="Najimudin N."/>
        </authorList>
    </citation>
    <scope>NUCLEOTIDE SEQUENCE</scope>
    <source>
        <strain evidence="1">USMAC16</strain>
    </source>
</reference>
<accession>A0A9X4RHY3</accession>
<gene>
    <name evidence="1" type="ORF">FEV09_07945</name>
</gene>
<name>A0A9X4RHY3_9CYAN</name>
<dbReference type="GO" id="GO:0006313">
    <property type="term" value="P:DNA transposition"/>
    <property type="evidence" value="ECO:0007669"/>
    <property type="project" value="InterPro"/>
</dbReference>
<dbReference type="AlphaFoldDB" id="A0A9X4RHY3"/>
<dbReference type="GO" id="GO:0004803">
    <property type="term" value="F:transposase activity"/>
    <property type="evidence" value="ECO:0007669"/>
    <property type="project" value="InterPro"/>
</dbReference>
<dbReference type="Pfam" id="PF03400">
    <property type="entry name" value="DDE_Tnp_IS1"/>
    <property type="match status" value="1"/>
</dbReference>
<evidence type="ECO:0000313" key="1">
    <source>
        <dbReference type="EMBL" id="MDG3494490.1"/>
    </source>
</evidence>
<organism evidence="1 2">
    <name type="scientific">Pseudanabaena catenata USMAC16</name>
    <dbReference type="NCBI Taxonomy" id="1855837"/>
    <lineage>
        <taxon>Bacteria</taxon>
        <taxon>Bacillati</taxon>
        <taxon>Cyanobacteriota</taxon>
        <taxon>Cyanophyceae</taxon>
        <taxon>Pseudanabaenales</taxon>
        <taxon>Pseudanabaenaceae</taxon>
        <taxon>Pseudanabaena</taxon>
    </lineage>
</organism>
<evidence type="ECO:0000313" key="2">
    <source>
        <dbReference type="Proteomes" id="UP001152872"/>
    </source>
</evidence>
<dbReference type="GO" id="GO:0003677">
    <property type="term" value="F:DNA binding"/>
    <property type="evidence" value="ECO:0007669"/>
    <property type="project" value="InterPro"/>
</dbReference>
<dbReference type="InterPro" id="IPR005063">
    <property type="entry name" value="Transposase_27"/>
</dbReference>
<sequence>MAQKSNGWGVYERILDSNTHLIGKKNTQKIESKHLIPKLKMA</sequence>